<dbReference type="AlphaFoldDB" id="A0A8S2G6A3"/>
<proteinExistence type="predicted"/>
<protein>
    <submittedName>
        <fullName evidence="1">Uncharacterized protein</fullName>
    </submittedName>
</protein>
<comment type="caution">
    <text evidence="1">The sequence shown here is derived from an EMBL/GenBank/DDBJ whole genome shotgun (WGS) entry which is preliminary data.</text>
</comment>
<evidence type="ECO:0000313" key="3">
    <source>
        <dbReference type="Proteomes" id="UP000677228"/>
    </source>
</evidence>
<evidence type="ECO:0000313" key="2">
    <source>
        <dbReference type="EMBL" id="CAF4462686.1"/>
    </source>
</evidence>
<dbReference type="PANTHER" id="PTHR44927">
    <property type="entry name" value="FK506-BINDING PROTEIN 15"/>
    <property type="match status" value="1"/>
</dbReference>
<dbReference type="GO" id="GO:0003755">
    <property type="term" value="F:peptidyl-prolyl cis-trans isomerase activity"/>
    <property type="evidence" value="ECO:0007669"/>
    <property type="project" value="InterPro"/>
</dbReference>
<reference evidence="1" key="1">
    <citation type="submission" date="2021-02" db="EMBL/GenBank/DDBJ databases">
        <authorList>
            <person name="Nowell W R."/>
        </authorList>
    </citation>
    <scope>NUCLEOTIDE SEQUENCE</scope>
</reference>
<dbReference type="InterPro" id="IPR046357">
    <property type="entry name" value="PPIase_dom_sf"/>
</dbReference>
<name>A0A8S2G6A3_9BILA</name>
<dbReference type="Proteomes" id="UP000682733">
    <property type="component" value="Unassembled WGS sequence"/>
</dbReference>
<dbReference type="Proteomes" id="UP000677228">
    <property type="component" value="Unassembled WGS sequence"/>
</dbReference>
<dbReference type="Gene3D" id="3.10.50.40">
    <property type="match status" value="1"/>
</dbReference>
<feature type="non-terminal residue" evidence="1">
    <location>
        <position position="1"/>
    </location>
</feature>
<evidence type="ECO:0000313" key="1">
    <source>
        <dbReference type="EMBL" id="CAF1633717.1"/>
    </source>
</evidence>
<dbReference type="EMBL" id="CAJNOK010059851">
    <property type="protein sequence ID" value="CAF1633717.1"/>
    <property type="molecule type" value="Genomic_DNA"/>
</dbReference>
<sequence length="195" mass="21585">FRGDASGITPVTYVAPKQPKKDAPPKVVIAQGVTAYLSGVDGKWIPRGKMGVALLSTENTIYQIILYLSKTQQITTARITPNFILTPQANNYLAFQDDGGQHWTIMFDSKSFFVNFVLQVIVAKANLLMFKFDKILYQDLKEGEGSVLIDGDSVEINMTAYKLDNGNLTEPINKTTDNDKPPRLKIGKAQISKVN</sequence>
<dbReference type="EMBL" id="CAJOBA010085777">
    <property type="protein sequence ID" value="CAF4462686.1"/>
    <property type="molecule type" value="Genomic_DNA"/>
</dbReference>
<dbReference type="PANTHER" id="PTHR44927:SF1">
    <property type="entry name" value="FK506-BINDING PROTEIN 15"/>
    <property type="match status" value="1"/>
</dbReference>
<accession>A0A8S2G6A3</accession>
<gene>
    <name evidence="1" type="ORF">OVA965_LOCUS43886</name>
    <name evidence="2" type="ORF">TMI583_LOCUS46332</name>
</gene>
<organism evidence="1 3">
    <name type="scientific">Didymodactylos carnosus</name>
    <dbReference type="NCBI Taxonomy" id="1234261"/>
    <lineage>
        <taxon>Eukaryota</taxon>
        <taxon>Metazoa</taxon>
        <taxon>Spiralia</taxon>
        <taxon>Gnathifera</taxon>
        <taxon>Rotifera</taxon>
        <taxon>Eurotatoria</taxon>
        <taxon>Bdelloidea</taxon>
        <taxon>Philodinida</taxon>
        <taxon>Philodinidae</taxon>
        <taxon>Didymodactylos</taxon>
    </lineage>
</organism>